<feature type="region of interest" description="Disordered" evidence="1">
    <location>
        <begin position="342"/>
        <end position="406"/>
    </location>
</feature>
<proteinExistence type="predicted"/>
<dbReference type="Proteomes" id="UP000467700">
    <property type="component" value="Unassembled WGS sequence"/>
</dbReference>
<feature type="compositionally biased region" description="Low complexity" evidence="1">
    <location>
        <begin position="534"/>
        <end position="544"/>
    </location>
</feature>
<feature type="compositionally biased region" description="Basic and acidic residues" evidence="1">
    <location>
        <begin position="99"/>
        <end position="124"/>
    </location>
</feature>
<feature type="region of interest" description="Disordered" evidence="1">
    <location>
        <begin position="448"/>
        <end position="476"/>
    </location>
</feature>
<feature type="compositionally biased region" description="Pro residues" evidence="1">
    <location>
        <begin position="195"/>
        <end position="204"/>
    </location>
</feature>
<dbReference type="AlphaFoldDB" id="A0A8S0XRA6"/>
<dbReference type="Gene3D" id="2.60.40.790">
    <property type="match status" value="1"/>
</dbReference>
<feature type="region of interest" description="Disordered" evidence="1">
    <location>
        <begin position="99"/>
        <end position="264"/>
    </location>
</feature>
<feature type="region of interest" description="Disordered" evidence="1">
    <location>
        <begin position="518"/>
        <end position="604"/>
    </location>
</feature>
<evidence type="ECO:0008006" key="4">
    <source>
        <dbReference type="Google" id="ProtNLM"/>
    </source>
</evidence>
<evidence type="ECO:0000256" key="1">
    <source>
        <dbReference type="SAM" id="MobiDB-lite"/>
    </source>
</evidence>
<feature type="compositionally biased region" description="Low complexity" evidence="1">
    <location>
        <begin position="449"/>
        <end position="459"/>
    </location>
</feature>
<dbReference type="CDD" id="cd06464">
    <property type="entry name" value="ACD_sHsps-like"/>
    <property type="match status" value="1"/>
</dbReference>
<keyword evidence="3" id="KW-1185">Reference proteome</keyword>
<feature type="compositionally biased region" description="Gly residues" evidence="1">
    <location>
        <begin position="1"/>
        <end position="10"/>
    </location>
</feature>
<evidence type="ECO:0000313" key="2">
    <source>
        <dbReference type="EMBL" id="CAA7269333.1"/>
    </source>
</evidence>
<name>A0A8S0XRA6_CYCAE</name>
<feature type="compositionally biased region" description="Low complexity" evidence="1">
    <location>
        <begin position="205"/>
        <end position="261"/>
    </location>
</feature>
<protein>
    <recommendedName>
        <fullName evidence="4">SHSP domain-containing protein</fullName>
    </recommendedName>
</protein>
<evidence type="ECO:0000313" key="3">
    <source>
        <dbReference type="Proteomes" id="UP000467700"/>
    </source>
</evidence>
<feature type="compositionally biased region" description="Low complexity" evidence="1">
    <location>
        <begin position="162"/>
        <end position="194"/>
    </location>
</feature>
<feature type="region of interest" description="Disordered" evidence="1">
    <location>
        <begin position="1"/>
        <end position="84"/>
    </location>
</feature>
<reference evidence="2 3" key="1">
    <citation type="submission" date="2020-01" db="EMBL/GenBank/DDBJ databases">
        <authorList>
            <person name="Gupta K D."/>
        </authorList>
    </citation>
    <scope>NUCLEOTIDE SEQUENCE [LARGE SCALE GENOMIC DNA]</scope>
</reference>
<comment type="caution">
    <text evidence="2">The sequence shown here is derived from an EMBL/GenBank/DDBJ whole genome shotgun (WGS) entry which is preliminary data.</text>
</comment>
<dbReference type="InterPro" id="IPR008978">
    <property type="entry name" value="HSP20-like_chaperone"/>
</dbReference>
<accession>A0A8S0XRA6</accession>
<dbReference type="EMBL" id="CACVBS010000077">
    <property type="protein sequence ID" value="CAA7269333.1"/>
    <property type="molecule type" value="Genomic_DNA"/>
</dbReference>
<organism evidence="2 3">
    <name type="scientific">Cyclocybe aegerita</name>
    <name type="common">Black poplar mushroom</name>
    <name type="synonym">Agrocybe aegerita</name>
    <dbReference type="NCBI Taxonomy" id="1973307"/>
    <lineage>
        <taxon>Eukaryota</taxon>
        <taxon>Fungi</taxon>
        <taxon>Dikarya</taxon>
        <taxon>Basidiomycota</taxon>
        <taxon>Agaricomycotina</taxon>
        <taxon>Agaricomycetes</taxon>
        <taxon>Agaricomycetidae</taxon>
        <taxon>Agaricales</taxon>
        <taxon>Agaricineae</taxon>
        <taxon>Bolbitiaceae</taxon>
        <taxon>Cyclocybe</taxon>
    </lineage>
</organism>
<feature type="compositionally biased region" description="Low complexity" evidence="1">
    <location>
        <begin position="14"/>
        <end position="34"/>
    </location>
</feature>
<dbReference type="OrthoDB" id="1431247at2759"/>
<feature type="compositionally biased region" description="Low complexity" evidence="1">
    <location>
        <begin position="564"/>
        <end position="589"/>
    </location>
</feature>
<sequence length="663" mass="69797">MSYPYGGGGQYTDPQQGQSSSQHPSPHPSQPQQQEFNPPGAFPVPSWETLEHAHQQAHELSASASTHSPLEHDSATPVPTPTSTSFQFEHLEQHMEMDVEHAHEHDPMQEQELEYEHEQLDDPPRVVPSHVSPIDNSPIVLRPPHELPHNLPGQQHLRPAAHPHQSQYTHQHQPYYQHQHQHQQRPGSSSSSGLPPLPFRPPSAAPSHASASSGASGASSRTSLPSSRPSSSRPSSSRPATATGVIRTSTSTTSTSRGGRSAVQSTHPYLRPAYLGIGGSPDALGVGSGMGVGMGAGMGGGSMGMGSGMGGGMSMGSGMGMSMGGVGAGTGAKAKKPSVRFSSATVAPGAHMVPRKTSAGSGGMPSPAVPSPSSTMKGILYGSGSAASSPQTPVYPRASASASPQELLAHAHSLSHTPTPVPHQPPPPPLFAPRPTTSTFAAPSHLSYLPPQTLTQPHPQTRRRGTSTIPSDMHYSDTDNTLTASLELPGVTPDNLRVTLGTCYFNHVRFVSVAAESRPPFGVPEWGEEVAGKGSRSGVVQEGGVSEGPGEGDEGGEPRDGPEGEASTPTPTPTTQPQASTQAQQQAQPSQPPPEKLHVKVGKVNPDVRERRFGLLRRMIQVPSYTTMEDIRAHLKDGVLTLRIYCGKPYELDDEQDVPVLLG</sequence>
<dbReference type="SUPFAM" id="SSF49764">
    <property type="entry name" value="HSP20-like chaperones"/>
    <property type="match status" value="1"/>
</dbReference>
<gene>
    <name evidence="2" type="ORF">AAE3_LOCUS11546</name>
</gene>
<feature type="compositionally biased region" description="Low complexity" evidence="1">
    <location>
        <begin position="75"/>
        <end position="84"/>
    </location>
</feature>